<dbReference type="GO" id="GO:0009295">
    <property type="term" value="C:nucleoid"/>
    <property type="evidence" value="ECO:0007669"/>
    <property type="project" value="TreeGrafter"/>
</dbReference>
<dbReference type="GO" id="GO:0006281">
    <property type="term" value="P:DNA repair"/>
    <property type="evidence" value="ECO:0007669"/>
    <property type="project" value="UniProtKB-UniRule"/>
</dbReference>
<keyword evidence="2" id="KW-0233">DNA recombination</keyword>
<comment type="caution">
    <text evidence="5">The sequence shown here is derived from an EMBL/GenBank/DDBJ whole genome shotgun (WGS) entry which is preliminary data.</text>
</comment>
<gene>
    <name evidence="5" type="ORF">HNQ40_002661</name>
</gene>
<evidence type="ECO:0000313" key="5">
    <source>
        <dbReference type="EMBL" id="MBB6430855.1"/>
    </source>
</evidence>
<accession>A0A7X0HAK3</accession>
<comment type="subunit">
    <text evidence="2">Homotetramer.</text>
</comment>
<dbReference type="AlphaFoldDB" id="A0A7X0HAK3"/>
<keyword evidence="2" id="KW-0234">DNA repair</keyword>
<proteinExistence type="inferred from homology"/>
<dbReference type="GO" id="GO:0003697">
    <property type="term" value="F:single-stranded DNA binding"/>
    <property type="evidence" value="ECO:0007669"/>
    <property type="project" value="UniProtKB-UniRule"/>
</dbReference>
<comment type="caution">
    <text evidence="2">Lacks conserved residue(s) required for the propagation of feature annotation.</text>
</comment>
<dbReference type="Pfam" id="PF00436">
    <property type="entry name" value="SSB"/>
    <property type="match status" value="1"/>
</dbReference>
<dbReference type="Gene3D" id="2.40.50.140">
    <property type="entry name" value="Nucleic acid-binding proteins"/>
    <property type="match status" value="1"/>
</dbReference>
<dbReference type="InterPro" id="IPR000424">
    <property type="entry name" value="Primosome_PriB/ssb"/>
</dbReference>
<comment type="function">
    <text evidence="2">Plays an important role in DNA replication, recombination and repair. Binds to ssDNA and to an array of partner proteins to recruit them to their sites of action during DNA metabolism.</text>
</comment>
<evidence type="ECO:0000256" key="3">
    <source>
        <dbReference type="RuleBase" id="RU000524"/>
    </source>
</evidence>
<evidence type="ECO:0000256" key="4">
    <source>
        <dbReference type="SAM" id="MobiDB-lite"/>
    </source>
</evidence>
<keyword evidence="2" id="KW-0227">DNA damage</keyword>
<dbReference type="GO" id="GO:0006260">
    <property type="term" value="P:DNA replication"/>
    <property type="evidence" value="ECO:0007669"/>
    <property type="project" value="UniProtKB-UniRule"/>
</dbReference>
<dbReference type="PANTHER" id="PTHR10302">
    <property type="entry name" value="SINGLE-STRANDED DNA-BINDING PROTEIN"/>
    <property type="match status" value="1"/>
</dbReference>
<evidence type="ECO:0000313" key="6">
    <source>
        <dbReference type="Proteomes" id="UP000541810"/>
    </source>
</evidence>
<keyword evidence="6" id="KW-1185">Reference proteome</keyword>
<dbReference type="GO" id="GO:0006310">
    <property type="term" value="P:DNA recombination"/>
    <property type="evidence" value="ECO:0007669"/>
    <property type="project" value="UniProtKB-UniRule"/>
</dbReference>
<dbReference type="NCBIfam" id="TIGR00621">
    <property type="entry name" value="ssb"/>
    <property type="match status" value="1"/>
</dbReference>
<protein>
    <recommendedName>
        <fullName evidence="2 3">Single-stranded DNA-binding protein</fullName>
        <shortName evidence="2">SSB</shortName>
    </recommendedName>
</protein>
<keyword evidence="2" id="KW-0235">DNA replication</keyword>
<dbReference type="PROSITE" id="PS50935">
    <property type="entry name" value="SSB"/>
    <property type="match status" value="1"/>
</dbReference>
<dbReference type="HAMAP" id="MF_00984">
    <property type="entry name" value="SSB"/>
    <property type="match status" value="1"/>
</dbReference>
<dbReference type="EMBL" id="JACHGY010000001">
    <property type="protein sequence ID" value="MBB6430855.1"/>
    <property type="molecule type" value="Genomic_DNA"/>
</dbReference>
<feature type="short sequence motif" description="Important for interaction with partner proteins" evidence="2">
    <location>
        <begin position="161"/>
        <end position="166"/>
    </location>
</feature>
<name>A0A7X0HAK3_9BACT</name>
<reference evidence="5 6" key="1">
    <citation type="submission" date="2020-08" db="EMBL/GenBank/DDBJ databases">
        <title>Genomic Encyclopedia of Type Strains, Phase IV (KMG-IV): sequencing the most valuable type-strain genomes for metagenomic binning, comparative biology and taxonomic classification.</title>
        <authorList>
            <person name="Goeker M."/>
        </authorList>
    </citation>
    <scope>NUCLEOTIDE SEQUENCE [LARGE SCALE GENOMIC DNA]</scope>
    <source>
        <strain evidence="5 6">DSM 103725</strain>
    </source>
</reference>
<dbReference type="PANTHER" id="PTHR10302:SF27">
    <property type="entry name" value="SINGLE-STRANDED DNA-BINDING PROTEIN"/>
    <property type="match status" value="1"/>
</dbReference>
<organism evidence="5 6">
    <name type="scientific">Algisphaera agarilytica</name>
    <dbReference type="NCBI Taxonomy" id="1385975"/>
    <lineage>
        <taxon>Bacteria</taxon>
        <taxon>Pseudomonadati</taxon>
        <taxon>Planctomycetota</taxon>
        <taxon>Phycisphaerae</taxon>
        <taxon>Phycisphaerales</taxon>
        <taxon>Phycisphaeraceae</taxon>
        <taxon>Algisphaera</taxon>
    </lineage>
</organism>
<feature type="region of interest" description="Disordered" evidence="4">
    <location>
        <begin position="113"/>
        <end position="166"/>
    </location>
</feature>
<feature type="compositionally biased region" description="Gly residues" evidence="4">
    <location>
        <begin position="113"/>
        <end position="153"/>
    </location>
</feature>
<dbReference type="InterPro" id="IPR012340">
    <property type="entry name" value="NA-bd_OB-fold"/>
</dbReference>
<dbReference type="CDD" id="cd04496">
    <property type="entry name" value="SSB_OBF"/>
    <property type="match status" value="1"/>
</dbReference>
<evidence type="ECO:0000256" key="1">
    <source>
        <dbReference type="ARBA" id="ARBA00023125"/>
    </source>
</evidence>
<dbReference type="SUPFAM" id="SSF50249">
    <property type="entry name" value="Nucleic acid-binding proteins"/>
    <property type="match status" value="1"/>
</dbReference>
<dbReference type="Proteomes" id="UP000541810">
    <property type="component" value="Unassembled WGS sequence"/>
</dbReference>
<evidence type="ECO:0000256" key="2">
    <source>
        <dbReference type="HAMAP-Rule" id="MF_00984"/>
    </source>
</evidence>
<sequence length="166" mass="17850">MASYNRVILMGNLTRDPEVRYLPNNTAVVDLGLAVNDRYQDKQSGEWVDRPNFIDCTAFGKSAESIGKFFTKGRPILVEGKLRFEQWEDRQSGQKRSKLKVVIDQWNFCDSRGGGEGGGGGGYGGGQQGGGRSYGNQGGGQQGGGNYGGGGGAPQHQPIEEDDIPF</sequence>
<dbReference type="RefSeq" id="WP_184678348.1">
    <property type="nucleotide sequence ID" value="NZ_JACHGY010000001.1"/>
</dbReference>
<keyword evidence="1 2" id="KW-0238">DNA-binding</keyword>
<dbReference type="InterPro" id="IPR011344">
    <property type="entry name" value="ssDNA-bd"/>
</dbReference>